<keyword evidence="3" id="KW-1185">Reference proteome</keyword>
<dbReference type="OrthoDB" id="3837844at2"/>
<dbReference type="Proteomes" id="UP000270021">
    <property type="component" value="Chromosome"/>
</dbReference>
<feature type="domain" description="Aminoglycoside phosphotransferase" evidence="1">
    <location>
        <begin position="152"/>
        <end position="325"/>
    </location>
</feature>
<dbReference type="GO" id="GO:0016740">
    <property type="term" value="F:transferase activity"/>
    <property type="evidence" value="ECO:0007669"/>
    <property type="project" value="UniProtKB-KW"/>
</dbReference>
<accession>A0A3S8ZBT5</accession>
<evidence type="ECO:0000259" key="1">
    <source>
        <dbReference type="Pfam" id="PF01636"/>
    </source>
</evidence>
<dbReference type="EMBL" id="CP034438">
    <property type="protein sequence ID" value="AZN30905.1"/>
    <property type="molecule type" value="Genomic_DNA"/>
</dbReference>
<evidence type="ECO:0000313" key="2">
    <source>
        <dbReference type="EMBL" id="AZN30905.1"/>
    </source>
</evidence>
<dbReference type="KEGG" id="fsl:EJO69_11765"/>
<dbReference type="SUPFAM" id="SSF56112">
    <property type="entry name" value="Protein kinase-like (PK-like)"/>
    <property type="match status" value="1"/>
</dbReference>
<dbReference type="InterPro" id="IPR011009">
    <property type="entry name" value="Kinase-like_dom_sf"/>
</dbReference>
<name>A0A3S8ZBT5_9ACTO</name>
<dbReference type="RefSeq" id="WP_126042058.1">
    <property type="nucleotide sequence ID" value="NZ_CP034438.1"/>
</dbReference>
<keyword evidence="2" id="KW-0808">Transferase</keyword>
<sequence>MSMTDQALQETREVELLTGPDAGDMLGAALASSGTVRTWKVHSVHHRPGAGVTVGYSVRLDGPAGAADHYVCATTGRVSQEPSDILVRVDGPDGIAVHVWLHPNDPELPALKTACESGAMSRFVGQRVKLELLSYRPTRRGVLRVSCRDGSRAFAKVVRPAHVRSLVRRHTMLVDAGVPAPRVLKDTEDGLVLISAGEGEPLANMLSRGMGDRTDQVLDNLTSLLDILPEAALTLTRRPAWSERADHYANAATTVLPQHRARLELLADGVKHLMTNSDPGPVVPTHGDFYEANILMNPGTTEVSALIDVDSLGPGHRVDDLGCLLGHVSVLPHLAPHSYPHVPDELERWTKRLERAVDPVALMARCAGVTLSLIAGARREGSGEWLSDAEGRLAAAELWLARGHSHLARRTRAQATRS</sequence>
<proteinExistence type="predicted"/>
<evidence type="ECO:0000313" key="3">
    <source>
        <dbReference type="Proteomes" id="UP000270021"/>
    </source>
</evidence>
<organism evidence="2 3">
    <name type="scientific">Flaviflexus salsibiostraticola</name>
    <dbReference type="NCBI Taxonomy" id="1282737"/>
    <lineage>
        <taxon>Bacteria</taxon>
        <taxon>Bacillati</taxon>
        <taxon>Actinomycetota</taxon>
        <taxon>Actinomycetes</taxon>
        <taxon>Actinomycetales</taxon>
        <taxon>Actinomycetaceae</taxon>
        <taxon>Flaviflexus</taxon>
    </lineage>
</organism>
<gene>
    <name evidence="2" type="ORF">EJO69_11765</name>
</gene>
<dbReference type="Pfam" id="PF01636">
    <property type="entry name" value="APH"/>
    <property type="match status" value="1"/>
</dbReference>
<dbReference type="InterPro" id="IPR002575">
    <property type="entry name" value="Aminoglycoside_PTrfase"/>
</dbReference>
<dbReference type="AlphaFoldDB" id="A0A3S8ZBT5"/>
<dbReference type="Gene3D" id="3.90.1200.10">
    <property type="match status" value="1"/>
</dbReference>
<reference evidence="2 3" key="1">
    <citation type="submission" date="2018-12" db="EMBL/GenBank/DDBJ databases">
        <title>Complete genome sequence of Flaviflexus salsibiostraticola KCTC 33148.</title>
        <authorList>
            <person name="Bae J.-W."/>
        </authorList>
    </citation>
    <scope>NUCLEOTIDE SEQUENCE [LARGE SCALE GENOMIC DNA]</scope>
    <source>
        <strain evidence="2 3">KCTC 33148</strain>
    </source>
</reference>
<protein>
    <submittedName>
        <fullName evidence="2">Aminoglycoside phosphotransferase family protein</fullName>
    </submittedName>
</protein>